<keyword evidence="7" id="KW-1185">Reference proteome</keyword>
<dbReference type="Gene3D" id="3.30.379.10">
    <property type="entry name" value="Chitobiase/beta-hexosaminidase domain 2-like"/>
    <property type="match status" value="1"/>
</dbReference>
<dbReference type="InterPro" id="IPR007781">
    <property type="entry name" value="NAGLU"/>
</dbReference>
<evidence type="ECO:0008006" key="8">
    <source>
        <dbReference type="Google" id="ProtNLM"/>
    </source>
</evidence>
<feature type="chain" id="PRO_5043741680" description="Alpha-N-acetylglucosaminidase" evidence="2">
    <location>
        <begin position="18"/>
        <end position="759"/>
    </location>
</feature>
<dbReference type="InterPro" id="IPR024733">
    <property type="entry name" value="NAGLU_tim-barrel"/>
</dbReference>
<evidence type="ECO:0000259" key="5">
    <source>
        <dbReference type="Pfam" id="PF12972"/>
    </source>
</evidence>
<dbReference type="InterPro" id="IPR017853">
    <property type="entry name" value="GH"/>
</dbReference>
<dbReference type="AlphaFoldDB" id="A0AAV5A4U9"/>
<dbReference type="PANTHER" id="PTHR12872">
    <property type="entry name" value="ALPHA-N-ACETYLGLUCOSAMINIDASE"/>
    <property type="match status" value="1"/>
</dbReference>
<evidence type="ECO:0000313" key="7">
    <source>
        <dbReference type="Proteomes" id="UP001050691"/>
    </source>
</evidence>
<dbReference type="GO" id="GO:0016787">
    <property type="term" value="F:hydrolase activity"/>
    <property type="evidence" value="ECO:0007669"/>
    <property type="project" value="UniProtKB-KW"/>
</dbReference>
<organism evidence="6 7">
    <name type="scientific">Clathrus columnatus</name>
    <dbReference type="NCBI Taxonomy" id="1419009"/>
    <lineage>
        <taxon>Eukaryota</taxon>
        <taxon>Fungi</taxon>
        <taxon>Dikarya</taxon>
        <taxon>Basidiomycota</taxon>
        <taxon>Agaricomycotina</taxon>
        <taxon>Agaricomycetes</taxon>
        <taxon>Phallomycetidae</taxon>
        <taxon>Phallales</taxon>
        <taxon>Clathraceae</taxon>
        <taxon>Clathrus</taxon>
    </lineage>
</organism>
<reference evidence="6" key="1">
    <citation type="submission" date="2021-10" db="EMBL/GenBank/DDBJ databases">
        <title>De novo Genome Assembly of Clathrus columnatus (Basidiomycota, Fungi) Using Illumina and Nanopore Sequence Data.</title>
        <authorList>
            <person name="Ogiso-Tanaka E."/>
            <person name="Itagaki H."/>
            <person name="Hosoya T."/>
            <person name="Hosaka K."/>
        </authorList>
    </citation>
    <scope>NUCLEOTIDE SEQUENCE</scope>
    <source>
        <strain evidence="6">MO-923</strain>
    </source>
</reference>
<dbReference type="InterPro" id="IPR029018">
    <property type="entry name" value="Hex-like_dom2"/>
</dbReference>
<sequence length="759" mass="85623">MFLFALVLCSLITYTSQSVNSVFPQVPLYLNPTTSSSPDDNTSLDGIKNLVQRRLPDHTQAFNFNLVPSSGDEFEISDSATSTPGITIQCSSSNACARGLYTYLKDFGGVDIWWTGSRLSQLASPLPKVGTPVKGSSIVDYRYYFNTVTFSYTTAFYTFDQWSFLLDWMALKGVNLPLAWVGYEYIFLQTLKQVGMSEQDVISFFSGPAFQAWNRFGNIQGSWDGGSGESGLPLQWINDQFALQKQIIARMVELGMTPILPAFTGFLPCSITTLYPNATVVNNKNWGGFPDNLTSDCFLLPTDPLFTKIQKIFIQNQKTAYGNVTNMYTLDQYNEMLPSNETECSESDLQNISSNTFQSLREADSKAIWIMQGWSFSIFSWFWTNDCISAYLGGVSDPNGMLILDLYSEAQPQWQRTSSYEGRPWIWCELHDFGQNQGFEGYLLNVTVSPIEALHSPNSTMKGIGLTMEGQEGNEIVYDILLDQAWSTFPLSIPQYVTSWVDRRYQLSENTSRTAWNDVQTAWSLLSSTVYNNSDPGTQATVKSILELAPALSGLVNLTLPDYHPTEIFYDTNTTILPALNSLLQAKSEYSPLGQVPEFQYDAVDLTRQLLANRFQVVYEELVEQYTNSNITSDTLANTSQHLQDILSNLDTLLYTNPNFLLSTWIQSATNWSSEGTNGSYTRYLEYNARNQITLWGPTGEINDYASRQWAGLVGTYYLPRWKMFTDYLIKTKGNNETYNGTVISNQILKFGLDWDMRT</sequence>
<name>A0AAV5A4U9_9AGAM</name>
<keyword evidence="1" id="KW-0378">Hydrolase</keyword>
<dbReference type="Pfam" id="PF12971">
    <property type="entry name" value="NAGLU_N"/>
    <property type="match status" value="1"/>
</dbReference>
<dbReference type="PANTHER" id="PTHR12872:SF1">
    <property type="entry name" value="ALPHA-N-ACETYLGLUCOSAMINIDASE"/>
    <property type="match status" value="1"/>
</dbReference>
<evidence type="ECO:0000256" key="1">
    <source>
        <dbReference type="ARBA" id="ARBA00022801"/>
    </source>
</evidence>
<comment type="caution">
    <text evidence="6">The sequence shown here is derived from an EMBL/GenBank/DDBJ whole genome shotgun (WGS) entry which is preliminary data.</text>
</comment>
<evidence type="ECO:0000259" key="4">
    <source>
        <dbReference type="Pfam" id="PF12971"/>
    </source>
</evidence>
<dbReference type="InterPro" id="IPR024732">
    <property type="entry name" value="NAGLU_C"/>
</dbReference>
<dbReference type="Pfam" id="PF12972">
    <property type="entry name" value="NAGLU_C"/>
    <property type="match status" value="1"/>
</dbReference>
<keyword evidence="2" id="KW-0732">Signal</keyword>
<dbReference type="SUPFAM" id="SSF51445">
    <property type="entry name" value="(Trans)glycosidases"/>
    <property type="match status" value="1"/>
</dbReference>
<feature type="domain" description="Alpha-N-acetylglucosaminidase C-terminal" evidence="5">
    <location>
        <begin position="496"/>
        <end position="757"/>
    </location>
</feature>
<dbReference type="Gene3D" id="1.20.120.670">
    <property type="entry name" value="N-acetyl-b-d-glucoasminidase"/>
    <property type="match status" value="1"/>
</dbReference>
<gene>
    <name evidence="6" type="ORF">Clacol_002258</name>
</gene>
<proteinExistence type="predicted"/>
<feature type="domain" description="Alpha-N-acetylglucosaminidase tim-barrel" evidence="3">
    <location>
        <begin position="142"/>
        <end position="487"/>
    </location>
</feature>
<dbReference type="Pfam" id="PF05089">
    <property type="entry name" value="NAGLU"/>
    <property type="match status" value="1"/>
</dbReference>
<evidence type="ECO:0000259" key="3">
    <source>
        <dbReference type="Pfam" id="PF05089"/>
    </source>
</evidence>
<feature type="domain" description="Alpha-N-acetylglucosaminidase N-terminal" evidence="4">
    <location>
        <begin position="46"/>
        <end position="127"/>
    </location>
</feature>
<evidence type="ECO:0000256" key="2">
    <source>
        <dbReference type="SAM" id="SignalP"/>
    </source>
</evidence>
<feature type="signal peptide" evidence="2">
    <location>
        <begin position="1"/>
        <end position="17"/>
    </location>
</feature>
<dbReference type="InterPro" id="IPR024240">
    <property type="entry name" value="NAGLU_N"/>
</dbReference>
<protein>
    <recommendedName>
        <fullName evidence="8">Alpha-N-acetylglucosaminidase</fullName>
    </recommendedName>
</protein>
<dbReference type="EMBL" id="BPWL01000003">
    <property type="protein sequence ID" value="GJJ08051.1"/>
    <property type="molecule type" value="Genomic_DNA"/>
</dbReference>
<evidence type="ECO:0000313" key="6">
    <source>
        <dbReference type="EMBL" id="GJJ08051.1"/>
    </source>
</evidence>
<dbReference type="Gene3D" id="3.20.20.80">
    <property type="entry name" value="Glycosidases"/>
    <property type="match status" value="1"/>
</dbReference>
<dbReference type="Proteomes" id="UP001050691">
    <property type="component" value="Unassembled WGS sequence"/>
</dbReference>
<accession>A0AAV5A4U9</accession>